<evidence type="ECO:0000256" key="6">
    <source>
        <dbReference type="PROSITE-ProRule" id="PRU00094"/>
    </source>
</evidence>
<feature type="region of interest" description="Disordered" evidence="7">
    <location>
        <begin position="1"/>
        <end position="99"/>
    </location>
</feature>
<dbReference type="InterPro" id="IPR013088">
    <property type="entry name" value="Znf_NHR/GATA"/>
</dbReference>
<evidence type="ECO:0000256" key="2">
    <source>
        <dbReference type="ARBA" id="ARBA00022723"/>
    </source>
</evidence>
<dbReference type="InterPro" id="IPR039355">
    <property type="entry name" value="Transcription_factor_GATA"/>
</dbReference>
<dbReference type="PANTHER" id="PTHR10071:SF281">
    <property type="entry name" value="BOX A-BINDING FACTOR-RELATED"/>
    <property type="match status" value="1"/>
</dbReference>
<name>A0A507DLH8_9FUNG</name>
<dbReference type="Pfam" id="PF00320">
    <property type="entry name" value="GATA"/>
    <property type="match status" value="2"/>
</dbReference>
<dbReference type="CDD" id="cd00202">
    <property type="entry name" value="ZnF_GATA"/>
    <property type="match status" value="2"/>
</dbReference>
<evidence type="ECO:0000256" key="4">
    <source>
        <dbReference type="ARBA" id="ARBA00022833"/>
    </source>
</evidence>
<keyword evidence="4" id="KW-0862">Zinc</keyword>
<evidence type="ECO:0000313" key="10">
    <source>
        <dbReference type="Proteomes" id="UP000320333"/>
    </source>
</evidence>
<evidence type="ECO:0000256" key="3">
    <source>
        <dbReference type="ARBA" id="ARBA00022771"/>
    </source>
</evidence>
<dbReference type="STRING" id="246404.A0A507DLH8"/>
<dbReference type="GO" id="GO:0008270">
    <property type="term" value="F:zinc ion binding"/>
    <property type="evidence" value="ECO:0007669"/>
    <property type="project" value="UniProtKB-KW"/>
</dbReference>
<dbReference type="Proteomes" id="UP000320333">
    <property type="component" value="Unassembled WGS sequence"/>
</dbReference>
<dbReference type="OrthoDB" id="5597699at2759"/>
<gene>
    <name evidence="9" type="ORF">CcCBS67573_g09860</name>
</gene>
<comment type="subcellular location">
    <subcellularLocation>
        <location evidence="1">Nucleus</location>
    </subcellularLocation>
</comment>
<dbReference type="Gene3D" id="3.30.50.10">
    <property type="entry name" value="Erythroid Transcription Factor GATA-1, subunit A"/>
    <property type="match status" value="2"/>
</dbReference>
<dbReference type="GO" id="GO:0000981">
    <property type="term" value="F:DNA-binding transcription factor activity, RNA polymerase II-specific"/>
    <property type="evidence" value="ECO:0007669"/>
    <property type="project" value="TreeGrafter"/>
</dbReference>
<evidence type="ECO:0000256" key="7">
    <source>
        <dbReference type="SAM" id="MobiDB-lite"/>
    </source>
</evidence>
<feature type="compositionally biased region" description="Polar residues" evidence="7">
    <location>
        <begin position="46"/>
        <end position="59"/>
    </location>
</feature>
<comment type="caution">
    <text evidence="9">The sequence shown here is derived from an EMBL/GenBank/DDBJ whole genome shotgun (WGS) entry which is preliminary data.</text>
</comment>
<feature type="compositionally biased region" description="Polar residues" evidence="7">
    <location>
        <begin position="68"/>
        <end position="97"/>
    </location>
</feature>
<dbReference type="InterPro" id="IPR000679">
    <property type="entry name" value="Znf_GATA"/>
</dbReference>
<dbReference type="PRINTS" id="PR00619">
    <property type="entry name" value="GATAZNFINGER"/>
</dbReference>
<protein>
    <recommendedName>
        <fullName evidence="8">GATA-type domain-containing protein</fullName>
    </recommendedName>
</protein>
<reference evidence="9 10" key="1">
    <citation type="journal article" date="2019" name="Sci. Rep.">
        <title>Comparative genomics of chytrid fungi reveal insights into the obligate biotrophic and pathogenic lifestyle of Synchytrium endobioticum.</title>
        <authorList>
            <person name="van de Vossenberg B.T.L.H."/>
            <person name="Warris S."/>
            <person name="Nguyen H.D.T."/>
            <person name="van Gent-Pelzer M.P.E."/>
            <person name="Joly D.L."/>
            <person name="van de Geest H.C."/>
            <person name="Bonants P.J.M."/>
            <person name="Smith D.S."/>
            <person name="Levesque C.A."/>
            <person name="van der Lee T.A.J."/>
        </authorList>
    </citation>
    <scope>NUCLEOTIDE SEQUENCE [LARGE SCALE GENOMIC DNA]</scope>
    <source>
        <strain evidence="9 10">CBS 675.73</strain>
    </source>
</reference>
<dbReference type="PROSITE" id="PS50114">
    <property type="entry name" value="GATA_ZN_FINGER_2"/>
    <property type="match status" value="2"/>
</dbReference>
<evidence type="ECO:0000313" key="9">
    <source>
        <dbReference type="EMBL" id="TPX52502.1"/>
    </source>
</evidence>
<sequence length="368" mass="40639">MTRLPSIHELLQGAPLSPSTHPIHHMSPSPVHRFSPPLPLPSFPSTQNVGQRNMHSQPSHLLPIKTSPILTTTPPQESWNNHHQPLHDANSSTQQHSRPLPMDLSAADSSMTQHQPALACSTCNVRHTTLWRRGPSNELLCNNCGLSIEYKFRSTRVVSLHRPSQTTAPPTQLLVQHHKPQTYRLVADHFALPFSHHLHHQNNVFQTTSFAAPQPVKPIPTVKEPMICANCKTTTTPLWRRDNKGKPICNACGLYLRLHGKARPFGVKGVAFKRRNRLTNQAMTAASTLYASLQSNKPDDADDALKQQPVDAVSPDLPLESPRTAVSISSIHSLIDGVDGDDATLGDTISAQRYLLHCNNKSTIGRIS</sequence>
<keyword evidence="3 6" id="KW-0863">Zinc-finger</keyword>
<dbReference type="EMBL" id="QEAP01001031">
    <property type="protein sequence ID" value="TPX52502.1"/>
    <property type="molecule type" value="Genomic_DNA"/>
</dbReference>
<organism evidence="9 10">
    <name type="scientific">Chytriomyces confervae</name>
    <dbReference type="NCBI Taxonomy" id="246404"/>
    <lineage>
        <taxon>Eukaryota</taxon>
        <taxon>Fungi</taxon>
        <taxon>Fungi incertae sedis</taxon>
        <taxon>Chytridiomycota</taxon>
        <taxon>Chytridiomycota incertae sedis</taxon>
        <taxon>Chytridiomycetes</taxon>
        <taxon>Chytridiales</taxon>
        <taxon>Chytriomycetaceae</taxon>
        <taxon>Chytriomyces</taxon>
    </lineage>
</organism>
<evidence type="ECO:0000256" key="1">
    <source>
        <dbReference type="ARBA" id="ARBA00004123"/>
    </source>
</evidence>
<dbReference type="GO" id="GO:0000122">
    <property type="term" value="P:negative regulation of transcription by RNA polymerase II"/>
    <property type="evidence" value="ECO:0007669"/>
    <property type="project" value="TreeGrafter"/>
</dbReference>
<feature type="domain" description="GATA-type" evidence="8">
    <location>
        <begin position="114"/>
        <end position="146"/>
    </location>
</feature>
<dbReference type="GO" id="GO:0045944">
    <property type="term" value="P:positive regulation of transcription by RNA polymerase II"/>
    <property type="evidence" value="ECO:0007669"/>
    <property type="project" value="TreeGrafter"/>
</dbReference>
<accession>A0A507DLH8</accession>
<keyword evidence="5" id="KW-0539">Nucleus</keyword>
<dbReference type="AlphaFoldDB" id="A0A507DLH8"/>
<dbReference type="SUPFAM" id="SSF57716">
    <property type="entry name" value="Glucocorticoid receptor-like (DNA-binding domain)"/>
    <property type="match status" value="2"/>
</dbReference>
<dbReference type="PROSITE" id="PS00344">
    <property type="entry name" value="GATA_ZN_FINGER_1"/>
    <property type="match status" value="2"/>
</dbReference>
<dbReference type="PANTHER" id="PTHR10071">
    <property type="entry name" value="TRANSCRIPTION FACTOR GATA FAMILY MEMBER"/>
    <property type="match status" value="1"/>
</dbReference>
<evidence type="ECO:0000256" key="5">
    <source>
        <dbReference type="ARBA" id="ARBA00023242"/>
    </source>
</evidence>
<keyword evidence="2" id="KW-0479">Metal-binding</keyword>
<feature type="domain" description="GATA-type" evidence="8">
    <location>
        <begin position="222"/>
        <end position="275"/>
    </location>
</feature>
<dbReference type="GO" id="GO:0005634">
    <property type="term" value="C:nucleus"/>
    <property type="evidence" value="ECO:0007669"/>
    <property type="project" value="UniProtKB-SubCell"/>
</dbReference>
<dbReference type="SMART" id="SM00401">
    <property type="entry name" value="ZnF_GATA"/>
    <property type="match status" value="2"/>
</dbReference>
<keyword evidence="10" id="KW-1185">Reference proteome</keyword>
<dbReference type="GO" id="GO:0000978">
    <property type="term" value="F:RNA polymerase II cis-regulatory region sequence-specific DNA binding"/>
    <property type="evidence" value="ECO:0007669"/>
    <property type="project" value="TreeGrafter"/>
</dbReference>
<proteinExistence type="predicted"/>
<evidence type="ECO:0000259" key="8">
    <source>
        <dbReference type="PROSITE" id="PS50114"/>
    </source>
</evidence>